<name>A0A4V3D7K4_9GAMM</name>
<dbReference type="Proteomes" id="UP000295375">
    <property type="component" value="Unassembled WGS sequence"/>
</dbReference>
<keyword evidence="3" id="KW-1185">Reference proteome</keyword>
<feature type="transmembrane region" description="Helical" evidence="1">
    <location>
        <begin position="193"/>
        <end position="214"/>
    </location>
</feature>
<evidence type="ECO:0000313" key="3">
    <source>
        <dbReference type="Proteomes" id="UP000295375"/>
    </source>
</evidence>
<organism evidence="2 3">
    <name type="scientific">Permianibacter aggregans</name>
    <dbReference type="NCBI Taxonomy" id="1510150"/>
    <lineage>
        <taxon>Bacteria</taxon>
        <taxon>Pseudomonadati</taxon>
        <taxon>Pseudomonadota</taxon>
        <taxon>Gammaproteobacteria</taxon>
        <taxon>Pseudomonadales</taxon>
        <taxon>Pseudomonadaceae</taxon>
        <taxon>Permianibacter</taxon>
    </lineage>
</organism>
<evidence type="ECO:0000313" key="2">
    <source>
        <dbReference type="EMBL" id="TDQ48097.1"/>
    </source>
</evidence>
<accession>A0A4V3D7K4</accession>
<dbReference type="AlphaFoldDB" id="A0A4V3D7K4"/>
<dbReference type="RefSeq" id="WP_133590556.1">
    <property type="nucleotide sequence ID" value="NZ_CP037953.1"/>
</dbReference>
<protein>
    <submittedName>
        <fullName evidence="2">Uncharacterized protein</fullName>
    </submittedName>
</protein>
<sequence>MMWSFKKMGAIALVFATGLIGSGTTQAGIIYSGLQNINIESVDGAINNVTIDLAGDLSGTWDNMQFDIFHSGNQTTAGYNTSWLNAPAVLGYFSQFPYVEQYSEGATPVLSFGSGSMILWYFTTDGIDQGAFRNTVGYAALMLGDFDGPKYYGWMQLQVQDYQNLNGSGPLITIIDWAFDDSGAVLTMGEGRIAAVSAPAAFALMSAVLLGLGWSRRKSRLNR</sequence>
<evidence type="ECO:0000256" key="1">
    <source>
        <dbReference type="SAM" id="Phobius"/>
    </source>
</evidence>
<keyword evidence="1" id="KW-0472">Membrane</keyword>
<reference evidence="2 3" key="1">
    <citation type="submission" date="2019-03" db="EMBL/GenBank/DDBJ databases">
        <title>Genomic Encyclopedia of Type Strains, Phase IV (KMG-IV): sequencing the most valuable type-strain genomes for metagenomic binning, comparative biology and taxonomic classification.</title>
        <authorList>
            <person name="Goeker M."/>
        </authorList>
    </citation>
    <scope>NUCLEOTIDE SEQUENCE [LARGE SCALE GENOMIC DNA]</scope>
    <source>
        <strain evidence="2 3">DSM 103792</strain>
    </source>
</reference>
<keyword evidence="1" id="KW-1133">Transmembrane helix</keyword>
<dbReference type="EMBL" id="SNYM01000008">
    <property type="protein sequence ID" value="TDQ48097.1"/>
    <property type="molecule type" value="Genomic_DNA"/>
</dbReference>
<keyword evidence="1" id="KW-0812">Transmembrane</keyword>
<proteinExistence type="predicted"/>
<comment type="caution">
    <text evidence="2">The sequence shown here is derived from an EMBL/GenBank/DDBJ whole genome shotgun (WGS) entry which is preliminary data.</text>
</comment>
<gene>
    <name evidence="2" type="ORF">EV696_10877</name>
</gene>